<feature type="chain" id="PRO_5039298650" evidence="6">
    <location>
        <begin position="21"/>
        <end position="328"/>
    </location>
</feature>
<feature type="domain" description="Fe/B12 periplasmic-binding" evidence="7">
    <location>
        <begin position="80"/>
        <end position="328"/>
    </location>
</feature>
<keyword evidence="9" id="KW-1185">Reference proteome</keyword>
<dbReference type="RefSeq" id="WP_185118303.1">
    <property type="nucleotide sequence ID" value="NZ_JACJVQ010000003.1"/>
</dbReference>
<evidence type="ECO:0000313" key="9">
    <source>
        <dbReference type="Proteomes" id="UP000535838"/>
    </source>
</evidence>
<keyword evidence="4 6" id="KW-0732">Signal</keyword>
<dbReference type="Pfam" id="PF01497">
    <property type="entry name" value="Peripla_BP_2"/>
    <property type="match status" value="1"/>
</dbReference>
<dbReference type="PROSITE" id="PS50983">
    <property type="entry name" value="FE_B12_PBP"/>
    <property type="match status" value="1"/>
</dbReference>
<reference evidence="8 9" key="1">
    <citation type="submission" date="2020-08" db="EMBL/GenBank/DDBJ databases">
        <title>Cohnella phylogeny.</title>
        <authorList>
            <person name="Dunlap C."/>
        </authorList>
    </citation>
    <scope>NUCLEOTIDE SEQUENCE [LARGE SCALE GENOMIC DNA]</scope>
    <source>
        <strain evidence="8 9">DSM 25241</strain>
    </source>
</reference>
<accession>A0A841SSN3</accession>
<evidence type="ECO:0000256" key="3">
    <source>
        <dbReference type="ARBA" id="ARBA00022448"/>
    </source>
</evidence>
<name>A0A841SSN3_9BACL</name>
<organism evidence="8 9">
    <name type="scientific">Cohnella thailandensis</name>
    <dbReference type="NCBI Taxonomy" id="557557"/>
    <lineage>
        <taxon>Bacteria</taxon>
        <taxon>Bacillati</taxon>
        <taxon>Bacillota</taxon>
        <taxon>Bacilli</taxon>
        <taxon>Bacillales</taxon>
        <taxon>Paenibacillaceae</taxon>
        <taxon>Cohnella</taxon>
    </lineage>
</organism>
<sequence>MSKKWLLPIFLVLTVILVSACGNNSNNNNGAASPSASSGSSPSASASEPAASPSESDAASGTITYQSETGPVEVPANPQRIVALGYAPNVISMGGTLVGVDEWTNMSPHFTEKLKGVEVVSEDNLEKIIELDPDLIIVDASSKSIDKLKEIAPTVAFTWGKLDYLQQQIEIGKMLNKEAEAQAWADDFTKRAKEIGDQIKAKIGESATVSVFETDSKNFYVFGDAWARGTEILYQAMGLNMPEKVKADALGAGYYTLSPEVLSDYAGDYIVLSRSASGDNSFMETDTWKKIPAVANGHLIEIDTEASTYSDPTTLEYLLNIFKDAFLK</sequence>
<evidence type="ECO:0000256" key="1">
    <source>
        <dbReference type="ARBA" id="ARBA00004196"/>
    </source>
</evidence>
<comment type="similarity">
    <text evidence="2">Belongs to the bacterial solute-binding protein 8 family.</text>
</comment>
<dbReference type="PROSITE" id="PS51257">
    <property type="entry name" value="PROKAR_LIPOPROTEIN"/>
    <property type="match status" value="1"/>
</dbReference>
<gene>
    <name evidence="8" type="ORF">H7B67_02925</name>
</gene>
<feature type="signal peptide" evidence="6">
    <location>
        <begin position="1"/>
        <end position="20"/>
    </location>
</feature>
<dbReference type="PANTHER" id="PTHR30532">
    <property type="entry name" value="IRON III DICITRATE-BINDING PERIPLASMIC PROTEIN"/>
    <property type="match status" value="1"/>
</dbReference>
<dbReference type="Proteomes" id="UP000535838">
    <property type="component" value="Unassembled WGS sequence"/>
</dbReference>
<dbReference type="SUPFAM" id="SSF53807">
    <property type="entry name" value="Helical backbone' metal receptor"/>
    <property type="match status" value="1"/>
</dbReference>
<evidence type="ECO:0000256" key="5">
    <source>
        <dbReference type="SAM" id="MobiDB-lite"/>
    </source>
</evidence>
<evidence type="ECO:0000313" key="8">
    <source>
        <dbReference type="EMBL" id="MBB6633065.1"/>
    </source>
</evidence>
<comment type="caution">
    <text evidence="8">The sequence shown here is derived from an EMBL/GenBank/DDBJ whole genome shotgun (WGS) entry which is preliminary data.</text>
</comment>
<comment type="subcellular location">
    <subcellularLocation>
        <location evidence="1">Cell envelope</location>
    </subcellularLocation>
</comment>
<dbReference type="GO" id="GO:1901678">
    <property type="term" value="P:iron coordination entity transport"/>
    <property type="evidence" value="ECO:0007669"/>
    <property type="project" value="UniProtKB-ARBA"/>
</dbReference>
<dbReference type="PANTHER" id="PTHR30532:SF26">
    <property type="entry name" value="IRON(3+)-HYDROXAMATE-BINDING PROTEIN FHUD"/>
    <property type="match status" value="1"/>
</dbReference>
<evidence type="ECO:0000259" key="7">
    <source>
        <dbReference type="PROSITE" id="PS50983"/>
    </source>
</evidence>
<protein>
    <submittedName>
        <fullName evidence="8">Iron-hydroxamate ABC transporter substrate-binding protein</fullName>
    </submittedName>
</protein>
<keyword evidence="3" id="KW-0813">Transport</keyword>
<dbReference type="InterPro" id="IPR051313">
    <property type="entry name" value="Bact_iron-sidero_bind"/>
</dbReference>
<evidence type="ECO:0000256" key="6">
    <source>
        <dbReference type="SAM" id="SignalP"/>
    </source>
</evidence>
<dbReference type="AlphaFoldDB" id="A0A841SSN3"/>
<dbReference type="EMBL" id="JACJVQ010000003">
    <property type="protein sequence ID" value="MBB6633065.1"/>
    <property type="molecule type" value="Genomic_DNA"/>
</dbReference>
<dbReference type="CDD" id="cd01138">
    <property type="entry name" value="FeuA"/>
    <property type="match status" value="1"/>
</dbReference>
<feature type="compositionally biased region" description="Low complexity" evidence="5">
    <location>
        <begin position="29"/>
        <end position="61"/>
    </location>
</feature>
<dbReference type="InterPro" id="IPR002491">
    <property type="entry name" value="ABC_transptr_periplasmic_BD"/>
</dbReference>
<feature type="region of interest" description="Disordered" evidence="5">
    <location>
        <begin position="29"/>
        <end position="62"/>
    </location>
</feature>
<dbReference type="GO" id="GO:0030288">
    <property type="term" value="C:outer membrane-bounded periplasmic space"/>
    <property type="evidence" value="ECO:0007669"/>
    <property type="project" value="TreeGrafter"/>
</dbReference>
<evidence type="ECO:0000256" key="4">
    <source>
        <dbReference type="ARBA" id="ARBA00022729"/>
    </source>
</evidence>
<evidence type="ECO:0000256" key="2">
    <source>
        <dbReference type="ARBA" id="ARBA00008814"/>
    </source>
</evidence>
<dbReference type="Gene3D" id="3.40.50.1980">
    <property type="entry name" value="Nitrogenase molybdenum iron protein domain"/>
    <property type="match status" value="2"/>
</dbReference>
<proteinExistence type="inferred from homology"/>